<feature type="domain" description="TUG ubiquitin-like" evidence="3">
    <location>
        <begin position="7"/>
        <end position="71"/>
    </location>
</feature>
<dbReference type="OrthoDB" id="440781at2759"/>
<dbReference type="GO" id="GO:0005634">
    <property type="term" value="C:nucleus"/>
    <property type="evidence" value="ECO:0007669"/>
    <property type="project" value="TreeGrafter"/>
</dbReference>
<dbReference type="CDD" id="cd16105">
    <property type="entry name" value="Ubl_ASPSCR1_like"/>
    <property type="match status" value="1"/>
</dbReference>
<dbReference type="AlphaFoldDB" id="A0A8H6VF23"/>
<feature type="compositionally biased region" description="Polar residues" evidence="1">
    <location>
        <begin position="287"/>
        <end position="300"/>
    </location>
</feature>
<evidence type="ECO:0000313" key="5">
    <source>
        <dbReference type="Proteomes" id="UP000660729"/>
    </source>
</evidence>
<dbReference type="EMBL" id="JABCIY010000213">
    <property type="protein sequence ID" value="KAF7188157.1"/>
    <property type="molecule type" value="Genomic_DNA"/>
</dbReference>
<comment type="caution">
    <text evidence="4">The sequence shown here is derived from an EMBL/GenBank/DDBJ whole genome shotgun (WGS) entry which is preliminary data.</text>
</comment>
<dbReference type="InterPro" id="IPR001012">
    <property type="entry name" value="UBX_dom"/>
</dbReference>
<proteinExistence type="predicted"/>
<dbReference type="PANTHER" id="PTHR46467">
    <property type="entry name" value="TETHER CONTAINING UBX DOMAIN FOR GLUT4"/>
    <property type="match status" value="1"/>
</dbReference>
<feature type="region of interest" description="Disordered" evidence="1">
    <location>
        <begin position="287"/>
        <end position="355"/>
    </location>
</feature>
<name>A0A8H6VF23_9PEZI</name>
<organism evidence="4 5">
    <name type="scientific">Pseudocercospora fuligena</name>
    <dbReference type="NCBI Taxonomy" id="685502"/>
    <lineage>
        <taxon>Eukaryota</taxon>
        <taxon>Fungi</taxon>
        <taxon>Dikarya</taxon>
        <taxon>Ascomycota</taxon>
        <taxon>Pezizomycotina</taxon>
        <taxon>Dothideomycetes</taxon>
        <taxon>Dothideomycetidae</taxon>
        <taxon>Mycosphaerellales</taxon>
        <taxon>Mycosphaerellaceae</taxon>
        <taxon>Pseudocercospora</taxon>
    </lineage>
</organism>
<keyword evidence="5" id="KW-1185">Reference proteome</keyword>
<feature type="compositionally biased region" description="Polar residues" evidence="1">
    <location>
        <begin position="316"/>
        <end position="328"/>
    </location>
</feature>
<dbReference type="Proteomes" id="UP000660729">
    <property type="component" value="Unassembled WGS sequence"/>
</dbReference>
<evidence type="ECO:0000256" key="1">
    <source>
        <dbReference type="SAM" id="MobiDB-lite"/>
    </source>
</evidence>
<evidence type="ECO:0000313" key="4">
    <source>
        <dbReference type="EMBL" id="KAF7188157.1"/>
    </source>
</evidence>
<evidence type="ECO:0000259" key="2">
    <source>
        <dbReference type="Pfam" id="PF00789"/>
    </source>
</evidence>
<protein>
    <submittedName>
        <fullName evidence="4">Tether containing UBX domain for GLUT4</fullName>
    </submittedName>
</protein>
<dbReference type="Pfam" id="PF00789">
    <property type="entry name" value="UBX"/>
    <property type="match status" value="1"/>
</dbReference>
<sequence length="549" mass="58870">MSTVFVVDSSLKRTTVKVTPAKYLREILEEACKARKLDPNSYTLKTQNNKTLDLSQQWRLSGLTPGAKLQLTQASRSPSVVSVALQLPESDGSPRIHDKFPSNTSLWQVLRKFEDGVAGGQEQRKLNLTQRGIASQTSGSSGRLLYHQPVLQIMSRTLDNFTELQKSLGQLGINSGSVLLKLSYKSSGRPLEEAMSEIGQYFSSLDSVPAGGAAAQQQAGGSVSEMLDGAAEGAHAEPVNTQTSIPDAGAENAAIPAEGAAGPEPSEDTTMPDAPVAQRVENDVIASSSETAPGTTNNAAALTDEPPSKAAKTDENATPESATSNVVNGISVYRPPSSSTPAAALQEDDPSTYEPTVDHARAHQASLNRAGRNQRLLSDKELEEQESARQEKLAAVKNVRIRVKYPDGSSIELTVDSNETASNLYATVQDTLAQAPEPFELKFTGNKGFQTLPKNTDQKLVKNFGFRGSVLVTLLWGAEASAKARQGPSLRQEYASVAKDYKVQLQSQQAAGEQSHREAMKQPEKKSDGGAKVSVEDKMKKFLGFGKKK</sequence>
<dbReference type="GO" id="GO:0012506">
    <property type="term" value="C:vesicle membrane"/>
    <property type="evidence" value="ECO:0007669"/>
    <property type="project" value="TreeGrafter"/>
</dbReference>
<dbReference type="InterPro" id="IPR059238">
    <property type="entry name" value="UBX1_UBXN9"/>
</dbReference>
<feature type="compositionally biased region" description="Basic and acidic residues" evidence="1">
    <location>
        <begin position="514"/>
        <end position="535"/>
    </location>
</feature>
<dbReference type="GO" id="GO:0005737">
    <property type="term" value="C:cytoplasm"/>
    <property type="evidence" value="ECO:0007669"/>
    <property type="project" value="TreeGrafter"/>
</dbReference>
<evidence type="ECO:0000259" key="3">
    <source>
        <dbReference type="Pfam" id="PF11470"/>
    </source>
</evidence>
<feature type="domain" description="UBX" evidence="2">
    <location>
        <begin position="397"/>
        <end position="441"/>
    </location>
</feature>
<dbReference type="InterPro" id="IPR021569">
    <property type="entry name" value="TUG-UBL1"/>
</dbReference>
<dbReference type="Pfam" id="PF11470">
    <property type="entry name" value="TUG-UBL1"/>
    <property type="match status" value="1"/>
</dbReference>
<dbReference type="CDD" id="cd01767">
    <property type="entry name" value="UBX"/>
    <property type="match status" value="1"/>
</dbReference>
<gene>
    <name evidence="4" type="ORF">HII31_10442</name>
</gene>
<dbReference type="SUPFAM" id="SSF54236">
    <property type="entry name" value="Ubiquitin-like"/>
    <property type="match status" value="2"/>
</dbReference>
<dbReference type="GO" id="GO:0006886">
    <property type="term" value="P:intracellular protein transport"/>
    <property type="evidence" value="ECO:0007669"/>
    <property type="project" value="TreeGrafter"/>
</dbReference>
<dbReference type="InterPro" id="IPR029071">
    <property type="entry name" value="Ubiquitin-like_domsf"/>
</dbReference>
<dbReference type="CDD" id="cd17075">
    <property type="entry name" value="UBX1_UBXN9"/>
    <property type="match status" value="1"/>
</dbReference>
<reference evidence="4" key="1">
    <citation type="submission" date="2020-04" db="EMBL/GenBank/DDBJ databases">
        <title>Draft genome resource of the tomato pathogen Pseudocercospora fuligena.</title>
        <authorList>
            <person name="Zaccaron A."/>
        </authorList>
    </citation>
    <scope>NUCLEOTIDE SEQUENCE</scope>
    <source>
        <strain evidence="4">PF001</strain>
    </source>
</reference>
<accession>A0A8H6VF23</accession>
<feature type="region of interest" description="Disordered" evidence="1">
    <location>
        <begin position="505"/>
        <end position="535"/>
    </location>
</feature>
<dbReference type="Gene3D" id="3.10.20.90">
    <property type="entry name" value="Phosphatidylinositol 3-kinase Catalytic Subunit, Chain A, domain 1"/>
    <property type="match status" value="1"/>
</dbReference>
<dbReference type="PANTHER" id="PTHR46467:SF1">
    <property type="entry name" value="TETHER CONTAINING UBX DOMAIN FOR GLUT4"/>
    <property type="match status" value="1"/>
</dbReference>